<feature type="region of interest" description="Disordered" evidence="2">
    <location>
        <begin position="1"/>
        <end position="35"/>
    </location>
</feature>
<reference evidence="3" key="2">
    <citation type="submission" date="2022-06" db="UniProtKB">
        <authorList>
            <consortium name="EnsemblMetazoa"/>
        </authorList>
    </citation>
    <scope>IDENTIFICATION</scope>
    <source>
        <strain evidence="3">DF5081</strain>
    </source>
</reference>
<protein>
    <submittedName>
        <fullName evidence="3">Uncharacterized protein</fullName>
    </submittedName>
</protein>
<evidence type="ECO:0000256" key="1">
    <source>
        <dbReference type="SAM" id="Coils"/>
    </source>
</evidence>
<feature type="coiled-coil region" evidence="1">
    <location>
        <begin position="187"/>
        <end position="214"/>
    </location>
</feature>
<proteinExistence type="predicted"/>
<name>A0A8R1DKV0_CAEJA</name>
<reference evidence="4" key="1">
    <citation type="submission" date="2010-08" db="EMBL/GenBank/DDBJ databases">
        <authorList>
            <consortium name="Caenorhabditis japonica Sequencing Consortium"/>
            <person name="Wilson R.K."/>
        </authorList>
    </citation>
    <scope>NUCLEOTIDE SEQUENCE [LARGE SCALE GENOMIC DNA]</scope>
    <source>
        <strain evidence="4">DF5081</strain>
    </source>
</reference>
<keyword evidence="4" id="KW-1185">Reference proteome</keyword>
<dbReference type="Proteomes" id="UP000005237">
    <property type="component" value="Unassembled WGS sequence"/>
</dbReference>
<feature type="region of interest" description="Disordered" evidence="2">
    <location>
        <begin position="461"/>
        <end position="504"/>
    </location>
</feature>
<feature type="compositionally biased region" description="Polar residues" evidence="2">
    <location>
        <begin position="1"/>
        <end position="33"/>
    </location>
</feature>
<evidence type="ECO:0000313" key="3">
    <source>
        <dbReference type="EnsemblMetazoa" id="CJA05508.1"/>
    </source>
</evidence>
<sequence>MYNNSNTMDTPLTSRIRPNSAGSADSDVSTNNKQPRRYDNFLLDEMLAIIIDTEIFENTRTFNPRKQRSCHKRAEPVSEERRKEESSKNSREYTKRNRDEIKVCQLMYIDISAIHKRLSELVSDLKWEKQEAQVLSAVHCFEKILHEYFDEGTDFRKMIVVSNVEEFLPDYRKNATLAASINFISTIDSYEQKYAELSKELALLENKKDNLVSQKDKTNYASSKSRLKQRVLRADLKTKCWKCWMEIETLKLRGAALKKCSQDLKKDVWENILSKLYMFVKSLKAKQLDTAKVRQIDRIVSFFEPFSSAGAETQCETSTPNFKTLEPRFTSPEDTFPCPMASNEKQMKSLIQDSDVSSTFLLPSFSPSSYLSSSSTVVSPTFATTIPGVAINAFNLPQTVEPVKKASTQPIATTSSEETSSKPIWTNILDNNAIFSDVKEQKPIYSSDYANHGTEEEIDIMSVNEDTASENNERETFSSRKRSGSPSDYKTEAKRNNSPALESPSSIQEFPFAWSMNPLVQYNLFTLLLTNPAMIPFLPPQYYSQFIDFITTMKNNMTPRGQDILNNQLQISNQLAALTKIENNPLGTQ</sequence>
<keyword evidence="1" id="KW-0175">Coiled coil</keyword>
<dbReference type="EnsemblMetazoa" id="CJA05508.1">
    <property type="protein sequence ID" value="CJA05508.1"/>
    <property type="gene ID" value="WBGene00124712"/>
</dbReference>
<evidence type="ECO:0000256" key="2">
    <source>
        <dbReference type="SAM" id="MobiDB-lite"/>
    </source>
</evidence>
<feature type="region of interest" description="Disordered" evidence="2">
    <location>
        <begin position="64"/>
        <end position="94"/>
    </location>
</feature>
<accession>A0A8R1DKV0</accession>
<dbReference type="AlphaFoldDB" id="A0A8R1DKV0"/>
<feature type="compositionally biased region" description="Basic and acidic residues" evidence="2">
    <location>
        <begin position="72"/>
        <end position="94"/>
    </location>
</feature>
<organism evidence="3 4">
    <name type="scientific">Caenorhabditis japonica</name>
    <dbReference type="NCBI Taxonomy" id="281687"/>
    <lineage>
        <taxon>Eukaryota</taxon>
        <taxon>Metazoa</taxon>
        <taxon>Ecdysozoa</taxon>
        <taxon>Nematoda</taxon>
        <taxon>Chromadorea</taxon>
        <taxon>Rhabditida</taxon>
        <taxon>Rhabditina</taxon>
        <taxon>Rhabditomorpha</taxon>
        <taxon>Rhabditoidea</taxon>
        <taxon>Rhabditidae</taxon>
        <taxon>Peloderinae</taxon>
        <taxon>Caenorhabditis</taxon>
    </lineage>
</organism>
<evidence type="ECO:0000313" key="4">
    <source>
        <dbReference type="Proteomes" id="UP000005237"/>
    </source>
</evidence>